<dbReference type="Pfam" id="PF13609">
    <property type="entry name" value="Porin_4"/>
    <property type="match status" value="1"/>
</dbReference>
<dbReference type="CDD" id="cd00342">
    <property type="entry name" value="gram_neg_porins"/>
    <property type="match status" value="1"/>
</dbReference>
<evidence type="ECO:0000256" key="1">
    <source>
        <dbReference type="ARBA" id="ARBA00004571"/>
    </source>
</evidence>
<proteinExistence type="predicted"/>
<keyword evidence="9" id="KW-0472">Membrane</keyword>
<dbReference type="InterPro" id="IPR050298">
    <property type="entry name" value="Gram-neg_bact_OMP"/>
</dbReference>
<name>A0ABR6FUY3_9BURK</name>
<reference evidence="13 14" key="1">
    <citation type="submission" date="2020-08" db="EMBL/GenBank/DDBJ databases">
        <title>Genomic Encyclopedia of Type Strains, Phase IV (KMG-V): Genome sequencing to study the core and pangenomes of soil and plant-associated prokaryotes.</title>
        <authorList>
            <person name="Whitman W."/>
        </authorList>
    </citation>
    <scope>NUCLEOTIDE SEQUENCE [LARGE SCALE GENOMIC DNA]</scope>
    <source>
        <strain evidence="13 14">SRMrh-85</strain>
    </source>
</reference>
<evidence type="ECO:0000256" key="8">
    <source>
        <dbReference type="ARBA" id="ARBA00023114"/>
    </source>
</evidence>
<keyword evidence="3" id="KW-0813">Transport</keyword>
<evidence type="ECO:0000256" key="3">
    <source>
        <dbReference type="ARBA" id="ARBA00022448"/>
    </source>
</evidence>
<evidence type="ECO:0000256" key="11">
    <source>
        <dbReference type="SAM" id="SignalP"/>
    </source>
</evidence>
<dbReference type="InterPro" id="IPR033900">
    <property type="entry name" value="Gram_neg_porin_domain"/>
</dbReference>
<keyword evidence="7" id="KW-0406">Ion transport</keyword>
<dbReference type="RefSeq" id="WP_110386250.1">
    <property type="nucleotide sequence ID" value="NZ_JACHVZ010000018.1"/>
</dbReference>
<keyword evidence="5" id="KW-0812">Transmembrane</keyword>
<dbReference type="PANTHER" id="PTHR34501:SF9">
    <property type="entry name" value="MAJOR OUTER MEMBRANE PROTEIN P.IA"/>
    <property type="match status" value="1"/>
</dbReference>
<comment type="subunit">
    <text evidence="2">Homotrimer.</text>
</comment>
<comment type="subcellular location">
    <subcellularLocation>
        <location evidence="1">Cell outer membrane</location>
        <topology evidence="1">Multi-pass membrane protein</topology>
    </subcellularLocation>
</comment>
<sequence>MKNTAIASAILASFSGGAFAQSSVTLYGLVDTDIRYVTNVDKKGDSSIGMGNGGLSQSRFGVKGAEDLGQGFSAIFHLENRFYANSGQMDSAKPFYNTAFVGVRSRQWGELTLGRQTTTLTNIVGLAYASNPWVPYSNVFQPEFIMMGGDRSSNLVKYTLHIADLYGQASYALGGVAGHSSYGSQTAVGIGWFPGAVRIAGGYVVTRDSTNGAPAEVWTAGGSYTWNTTQFHAGYFENRLSSNFMSYENGPFSKQQLSALKYLDFSSRRMMSLGVAQSVGPALHLSFNYWRTWQTGKTEKQDGTASQFQLLADYNLSKRTDVYLEGDYGLYRQGLIGAALAGTSSTSVPAKSTQLGVTAGIRHSF</sequence>
<evidence type="ECO:0000313" key="13">
    <source>
        <dbReference type="EMBL" id="MBB2931226.1"/>
    </source>
</evidence>
<dbReference type="PANTHER" id="PTHR34501">
    <property type="entry name" value="PROTEIN YDDL-RELATED"/>
    <property type="match status" value="1"/>
</dbReference>
<dbReference type="SUPFAM" id="SSF56935">
    <property type="entry name" value="Porins"/>
    <property type="match status" value="1"/>
</dbReference>
<keyword evidence="10" id="KW-0998">Cell outer membrane</keyword>
<accession>A0ABR6FUY3</accession>
<keyword evidence="4" id="KW-1134">Transmembrane beta strand</keyword>
<evidence type="ECO:0000259" key="12">
    <source>
        <dbReference type="Pfam" id="PF13609"/>
    </source>
</evidence>
<keyword evidence="8" id="KW-0626">Porin</keyword>
<feature type="domain" description="Porin" evidence="12">
    <location>
        <begin position="7"/>
        <end position="329"/>
    </location>
</feature>
<comment type="caution">
    <text evidence="13">The sequence shown here is derived from an EMBL/GenBank/DDBJ whole genome shotgun (WGS) entry which is preliminary data.</text>
</comment>
<keyword evidence="14" id="KW-1185">Reference proteome</keyword>
<evidence type="ECO:0000256" key="10">
    <source>
        <dbReference type="ARBA" id="ARBA00023237"/>
    </source>
</evidence>
<organism evidence="13 14">
    <name type="scientific">Paraburkholderia silvatlantica</name>
    <dbReference type="NCBI Taxonomy" id="321895"/>
    <lineage>
        <taxon>Bacteria</taxon>
        <taxon>Pseudomonadati</taxon>
        <taxon>Pseudomonadota</taxon>
        <taxon>Betaproteobacteria</taxon>
        <taxon>Burkholderiales</taxon>
        <taxon>Burkholderiaceae</taxon>
        <taxon>Paraburkholderia</taxon>
    </lineage>
</organism>
<evidence type="ECO:0000256" key="9">
    <source>
        <dbReference type="ARBA" id="ARBA00023136"/>
    </source>
</evidence>
<feature type="signal peptide" evidence="11">
    <location>
        <begin position="1"/>
        <end position="20"/>
    </location>
</feature>
<evidence type="ECO:0000256" key="2">
    <source>
        <dbReference type="ARBA" id="ARBA00011233"/>
    </source>
</evidence>
<dbReference type="Proteomes" id="UP000533533">
    <property type="component" value="Unassembled WGS sequence"/>
</dbReference>
<evidence type="ECO:0000256" key="6">
    <source>
        <dbReference type="ARBA" id="ARBA00022729"/>
    </source>
</evidence>
<feature type="chain" id="PRO_5047050491" evidence="11">
    <location>
        <begin position="21"/>
        <end position="365"/>
    </location>
</feature>
<evidence type="ECO:0000256" key="7">
    <source>
        <dbReference type="ARBA" id="ARBA00023065"/>
    </source>
</evidence>
<protein>
    <submittedName>
        <fullName evidence="13">Porin</fullName>
    </submittedName>
</protein>
<evidence type="ECO:0000313" key="14">
    <source>
        <dbReference type="Proteomes" id="UP000533533"/>
    </source>
</evidence>
<dbReference type="EMBL" id="JACHVZ010000018">
    <property type="protein sequence ID" value="MBB2931226.1"/>
    <property type="molecule type" value="Genomic_DNA"/>
</dbReference>
<dbReference type="InterPro" id="IPR023614">
    <property type="entry name" value="Porin_dom_sf"/>
</dbReference>
<evidence type="ECO:0000256" key="5">
    <source>
        <dbReference type="ARBA" id="ARBA00022692"/>
    </source>
</evidence>
<gene>
    <name evidence="13" type="ORF">FHX59_005696</name>
</gene>
<evidence type="ECO:0000256" key="4">
    <source>
        <dbReference type="ARBA" id="ARBA00022452"/>
    </source>
</evidence>
<dbReference type="Gene3D" id="2.40.160.10">
    <property type="entry name" value="Porin"/>
    <property type="match status" value="1"/>
</dbReference>
<keyword evidence="6 11" id="KW-0732">Signal</keyword>